<dbReference type="GO" id="GO:0004715">
    <property type="term" value="F:non-membrane spanning protein tyrosine kinase activity"/>
    <property type="evidence" value="ECO:0007669"/>
    <property type="project" value="UniProtKB-EC"/>
</dbReference>
<dbReference type="InterPro" id="IPR025669">
    <property type="entry name" value="AAA_dom"/>
</dbReference>
<dbReference type="InterPro" id="IPR032807">
    <property type="entry name" value="GNVR"/>
</dbReference>
<evidence type="ECO:0000259" key="16">
    <source>
        <dbReference type="Pfam" id="PF02706"/>
    </source>
</evidence>
<evidence type="ECO:0000256" key="10">
    <source>
        <dbReference type="ARBA" id="ARBA00022989"/>
    </source>
</evidence>
<accession>A0ABS8K3Y0</accession>
<evidence type="ECO:0000256" key="4">
    <source>
        <dbReference type="ARBA" id="ARBA00022519"/>
    </source>
</evidence>
<reference evidence="19 20" key="1">
    <citation type="submission" date="2021-11" db="EMBL/GenBank/DDBJ databases">
        <authorList>
            <person name="Oh E.-T."/>
            <person name="Kim S.-B."/>
        </authorList>
    </citation>
    <scope>NUCLEOTIDE SEQUENCE [LARGE SCALE GENOMIC DNA]</scope>
    <source>
        <strain evidence="19 20">MMS20-SJTR3</strain>
    </source>
</reference>
<keyword evidence="3" id="KW-1003">Cell membrane</keyword>
<protein>
    <submittedName>
        <fullName evidence="19">Polysaccharide biosynthesis tyrosine autokinase</fullName>
        <ecNumber evidence="19">2.7.10.2</ecNumber>
    </submittedName>
</protein>
<comment type="similarity">
    <text evidence="2">Belongs to the etk/wzc family.</text>
</comment>
<keyword evidence="9" id="KW-0067">ATP-binding</keyword>
<evidence type="ECO:0000256" key="1">
    <source>
        <dbReference type="ARBA" id="ARBA00004429"/>
    </source>
</evidence>
<comment type="catalytic activity">
    <reaction evidence="13">
        <text>L-tyrosyl-[protein] + ATP = O-phospho-L-tyrosyl-[protein] + ADP + H(+)</text>
        <dbReference type="Rhea" id="RHEA:10596"/>
        <dbReference type="Rhea" id="RHEA-COMP:10136"/>
        <dbReference type="Rhea" id="RHEA-COMP:20101"/>
        <dbReference type="ChEBI" id="CHEBI:15378"/>
        <dbReference type="ChEBI" id="CHEBI:30616"/>
        <dbReference type="ChEBI" id="CHEBI:46858"/>
        <dbReference type="ChEBI" id="CHEBI:61978"/>
        <dbReference type="ChEBI" id="CHEBI:456216"/>
    </reaction>
</comment>
<evidence type="ECO:0000256" key="8">
    <source>
        <dbReference type="ARBA" id="ARBA00022777"/>
    </source>
</evidence>
<keyword evidence="14" id="KW-0175">Coiled coil</keyword>
<feature type="domain" description="Tyrosine-protein kinase G-rich" evidence="18">
    <location>
        <begin position="394"/>
        <end position="470"/>
    </location>
</feature>
<dbReference type="Pfam" id="PF23607">
    <property type="entry name" value="WZC_N"/>
    <property type="match status" value="1"/>
</dbReference>
<keyword evidence="7" id="KW-0547">Nucleotide-binding</keyword>
<evidence type="ECO:0000256" key="5">
    <source>
        <dbReference type="ARBA" id="ARBA00022679"/>
    </source>
</evidence>
<dbReference type="Proteomes" id="UP001431019">
    <property type="component" value="Unassembled WGS sequence"/>
</dbReference>
<dbReference type="CDD" id="cd05387">
    <property type="entry name" value="BY-kinase"/>
    <property type="match status" value="1"/>
</dbReference>
<keyword evidence="5 19" id="KW-0808">Transferase</keyword>
<evidence type="ECO:0000256" key="13">
    <source>
        <dbReference type="ARBA" id="ARBA00053015"/>
    </source>
</evidence>
<dbReference type="PANTHER" id="PTHR32309">
    <property type="entry name" value="TYROSINE-PROTEIN KINASE"/>
    <property type="match status" value="1"/>
</dbReference>
<keyword evidence="6 15" id="KW-0812">Transmembrane</keyword>
<organism evidence="19 20">
    <name type="scientific">Paraburkholderia sejongensis</name>
    <dbReference type="NCBI Taxonomy" id="2886946"/>
    <lineage>
        <taxon>Bacteria</taxon>
        <taxon>Pseudomonadati</taxon>
        <taxon>Pseudomonadota</taxon>
        <taxon>Betaproteobacteria</taxon>
        <taxon>Burkholderiales</taxon>
        <taxon>Burkholderiaceae</taxon>
        <taxon>Paraburkholderia</taxon>
    </lineage>
</organism>
<keyword evidence="10 15" id="KW-1133">Transmembrane helix</keyword>
<dbReference type="RefSeq" id="WP_230513097.1">
    <property type="nucleotide sequence ID" value="NZ_JAJITD010000021.1"/>
</dbReference>
<evidence type="ECO:0000256" key="3">
    <source>
        <dbReference type="ARBA" id="ARBA00022475"/>
    </source>
</evidence>
<dbReference type="NCBIfam" id="TIGR01007">
    <property type="entry name" value="eps_fam"/>
    <property type="match status" value="1"/>
</dbReference>
<keyword evidence="20" id="KW-1185">Reference proteome</keyword>
<dbReference type="Pfam" id="PF13807">
    <property type="entry name" value="GNVR"/>
    <property type="match status" value="1"/>
</dbReference>
<dbReference type="Pfam" id="PF13614">
    <property type="entry name" value="AAA_31"/>
    <property type="match status" value="1"/>
</dbReference>
<keyword evidence="12" id="KW-0829">Tyrosine-protein kinase</keyword>
<keyword evidence="4" id="KW-0997">Cell inner membrane</keyword>
<evidence type="ECO:0000256" key="11">
    <source>
        <dbReference type="ARBA" id="ARBA00023136"/>
    </source>
</evidence>
<name>A0ABS8K3Y0_9BURK</name>
<dbReference type="SUPFAM" id="SSF52540">
    <property type="entry name" value="P-loop containing nucleoside triphosphate hydrolases"/>
    <property type="match status" value="1"/>
</dbReference>
<comment type="subcellular location">
    <subcellularLocation>
        <location evidence="1">Cell inner membrane</location>
        <topology evidence="1">Multi-pass membrane protein</topology>
    </subcellularLocation>
</comment>
<comment type="caution">
    <text evidence="19">The sequence shown here is derived from an EMBL/GenBank/DDBJ whole genome shotgun (WGS) entry which is preliminary data.</text>
</comment>
<evidence type="ECO:0000256" key="9">
    <source>
        <dbReference type="ARBA" id="ARBA00022840"/>
    </source>
</evidence>
<gene>
    <name evidence="19" type="ORF">LJ656_29920</name>
</gene>
<evidence type="ECO:0000259" key="18">
    <source>
        <dbReference type="Pfam" id="PF13807"/>
    </source>
</evidence>
<evidence type="ECO:0000256" key="7">
    <source>
        <dbReference type="ARBA" id="ARBA00022741"/>
    </source>
</evidence>
<proteinExistence type="inferred from homology"/>
<keyword evidence="8" id="KW-0418">Kinase</keyword>
<dbReference type="InterPro" id="IPR005702">
    <property type="entry name" value="Wzc-like_C"/>
</dbReference>
<feature type="domain" description="Polysaccharide chain length determinant N-terminal" evidence="16">
    <location>
        <begin position="20"/>
        <end position="113"/>
    </location>
</feature>
<dbReference type="Gene3D" id="3.40.50.300">
    <property type="entry name" value="P-loop containing nucleotide triphosphate hydrolases"/>
    <property type="match status" value="1"/>
</dbReference>
<dbReference type="InterPro" id="IPR003856">
    <property type="entry name" value="LPS_length_determ_N"/>
</dbReference>
<dbReference type="EC" id="2.7.10.2" evidence="19"/>
<dbReference type="InterPro" id="IPR027417">
    <property type="entry name" value="P-loop_NTPase"/>
</dbReference>
<keyword evidence="11 15" id="KW-0472">Membrane</keyword>
<evidence type="ECO:0000256" key="12">
    <source>
        <dbReference type="ARBA" id="ARBA00023137"/>
    </source>
</evidence>
<evidence type="ECO:0000313" key="20">
    <source>
        <dbReference type="Proteomes" id="UP001431019"/>
    </source>
</evidence>
<dbReference type="Pfam" id="PF02706">
    <property type="entry name" value="Wzz"/>
    <property type="match status" value="1"/>
</dbReference>
<evidence type="ECO:0000256" key="14">
    <source>
        <dbReference type="SAM" id="Coils"/>
    </source>
</evidence>
<evidence type="ECO:0000259" key="17">
    <source>
        <dbReference type="Pfam" id="PF13614"/>
    </source>
</evidence>
<feature type="coiled-coil region" evidence="14">
    <location>
        <begin position="292"/>
        <end position="319"/>
    </location>
</feature>
<dbReference type="InterPro" id="IPR050445">
    <property type="entry name" value="Bact_polysacc_biosynth/exp"/>
</dbReference>
<dbReference type="EMBL" id="JAJITD010000021">
    <property type="protein sequence ID" value="MCC8396813.1"/>
    <property type="molecule type" value="Genomic_DNA"/>
</dbReference>
<feature type="domain" description="AAA" evidence="17">
    <location>
        <begin position="579"/>
        <end position="691"/>
    </location>
</feature>
<sequence>MKTRQVHTGYVNSPRVSDGFALRDLVRLIVDNLWVVIGITAATVVLAGLYAIFAAPQYSADALVQVEVPKQNELAQLVSKQQMQSIASPNGPPTNTEMAIIRSRAVLAPVISQNGLDIVVTPSRFPVLGTLAASFSTPGTLSRAWLGLSSFAWGGEVLDISQVNVPIALQDKKLELKVLDNRHFQLFDPHGKLLAEGEEGKLAQTGDVSILVNRLIAPSGVSFTVERLNEVTAVDLFAPHLKVAEIGKETGIVQVSFENRDSAVATAVANSIARNYVSAHLTRDQQEASKMLAFINGELPSLRDNLKRAEGELQKHRITSSSMQASTESQSYLQGSIEFSKQIAALNLQRTELLDRFTAHSPQVKTVDAQLAELHAAQDKFEARFNAMPEADRQSADLTRDAKVAEDIYVAMVNKAHELSVSRAGTVGNVNVIDTAVEPSTPVKPQRGMAIAVAPVPGFFLGVLFVIARRYLSQSVSEPEQIETRLRLKMLGAVPFSSKQANLEHAPALFGAAAAFAQRVGGRRALAPPYRPSADALLAATYPNDPAIEGLRRIRTMLDSTLLTTQDRVVMVTGATPSTGKTFVAANLAVLCAQAGKRVLLIDSDLRRGRLGALFGLPHAVGLTELLTGDAPLENTVYRTSVPHLSLLPAGMHPDNPAELLATEKMRKLLDHFIAHYDLVLFDTPPVLAVTDGLIVTRHAGATVLVLRENAQTEQEVEETLKHLDSAGALIAGAIFNGMSPRRSYRRSYEYIHAYTNDAKASVV</sequence>
<evidence type="ECO:0000313" key="19">
    <source>
        <dbReference type="EMBL" id="MCC8396813.1"/>
    </source>
</evidence>
<evidence type="ECO:0000256" key="15">
    <source>
        <dbReference type="SAM" id="Phobius"/>
    </source>
</evidence>
<feature type="transmembrane region" description="Helical" evidence="15">
    <location>
        <begin position="33"/>
        <end position="53"/>
    </location>
</feature>
<evidence type="ECO:0000256" key="6">
    <source>
        <dbReference type="ARBA" id="ARBA00022692"/>
    </source>
</evidence>
<evidence type="ECO:0000256" key="2">
    <source>
        <dbReference type="ARBA" id="ARBA00008883"/>
    </source>
</evidence>
<dbReference type="PANTHER" id="PTHR32309:SF32">
    <property type="entry name" value="TYROSINE-PROTEIN KINASE ETK-RELATED"/>
    <property type="match status" value="1"/>
</dbReference>